<dbReference type="Proteomes" id="UP001396898">
    <property type="component" value="Unassembled WGS sequence"/>
</dbReference>
<dbReference type="InterPro" id="IPR010730">
    <property type="entry name" value="HET"/>
</dbReference>
<evidence type="ECO:0000259" key="1">
    <source>
        <dbReference type="Pfam" id="PF06985"/>
    </source>
</evidence>
<proteinExistence type="predicted"/>
<comment type="caution">
    <text evidence="2">The sequence shown here is derived from an EMBL/GenBank/DDBJ whole genome shotgun (WGS) entry which is preliminary data.</text>
</comment>
<evidence type="ECO:0000313" key="2">
    <source>
        <dbReference type="EMBL" id="KAK7999111.1"/>
    </source>
</evidence>
<name>A0ABR1R595_9PEZI</name>
<dbReference type="PANTHER" id="PTHR33112:SF8">
    <property type="entry name" value="HETEROKARYON INCOMPATIBILITY DOMAIN-CONTAINING PROTEIN"/>
    <property type="match status" value="1"/>
</dbReference>
<keyword evidence="3" id="KW-1185">Reference proteome</keyword>
<feature type="domain" description="Heterokaryon incompatibility" evidence="1">
    <location>
        <begin position="156"/>
        <end position="278"/>
    </location>
</feature>
<accession>A0ABR1R595</accession>
<dbReference type="Pfam" id="PF06985">
    <property type="entry name" value="HET"/>
    <property type="match status" value="1"/>
</dbReference>
<gene>
    <name evidence="2" type="ORF">PG991_014786</name>
</gene>
<dbReference type="PANTHER" id="PTHR33112">
    <property type="entry name" value="DOMAIN PROTEIN, PUTATIVE-RELATED"/>
    <property type="match status" value="1"/>
</dbReference>
<sequence>MEQDATAASEESLILWHQRYLAEDADSICSESDVILEVESDQLDDDEMDKQVKQSMLTTDVAQGFCAKCRYLLGHWPDLPGEWECAVGRLLHTAELTAAALQGCRFCAFIRSILKDRGMFDTLRKLETRLLKIGNEPFEKLTADALTVFLRDIPFQDLPKTFQDAINVTRRLGLEYVWIDALCIIQNQQVGRGEETDWEKEAGKMESVYGGAHVGLAASDASDVHGGFFRKPPHHNGGFSARVSSKGCSRIQCFYESDTYEKSSQDTYLAGRAWALQEKLLAARTISFGRGGMFWECKSTIKSEYLPGGVEYRRGQQHAVRPEDMAWNWSEIVKDYSSATLTVDSDRLPALSGIARRQHGITGDQYLAGMWRKELKTQLPWVCIGRPQKRPNWRAPTWSWASINGPVRYPECWDEDIRPPDSTYISVLDVSTTPAGTDRFGAVAEGSLTLACSAIIHADLENIEGEDKDSGKKAMLLGTDMIPFAVIVDHLDDEVGQRNAGLYLIPVASGRGGRLRTMDDKIIQAQSFHGILLRECSDREHQFSRVGSFWYETDLPQSKEDVSWRERYDDLIRMTEEEKFSAAESRCARILTETENSTARYVITIV</sequence>
<reference evidence="2 3" key="1">
    <citation type="submission" date="2023-01" db="EMBL/GenBank/DDBJ databases">
        <title>Analysis of 21 Apiospora genomes using comparative genomics revels a genus with tremendous synthesis potential of carbohydrate active enzymes and secondary metabolites.</title>
        <authorList>
            <person name="Sorensen T."/>
        </authorList>
    </citation>
    <scope>NUCLEOTIDE SEQUENCE [LARGE SCALE GENOMIC DNA]</scope>
    <source>
        <strain evidence="2 3">CBS 20057</strain>
    </source>
</reference>
<organism evidence="2 3">
    <name type="scientific">Apiospora marii</name>
    <dbReference type="NCBI Taxonomy" id="335849"/>
    <lineage>
        <taxon>Eukaryota</taxon>
        <taxon>Fungi</taxon>
        <taxon>Dikarya</taxon>
        <taxon>Ascomycota</taxon>
        <taxon>Pezizomycotina</taxon>
        <taxon>Sordariomycetes</taxon>
        <taxon>Xylariomycetidae</taxon>
        <taxon>Amphisphaeriales</taxon>
        <taxon>Apiosporaceae</taxon>
        <taxon>Apiospora</taxon>
    </lineage>
</organism>
<evidence type="ECO:0000313" key="3">
    <source>
        <dbReference type="Proteomes" id="UP001396898"/>
    </source>
</evidence>
<dbReference type="EMBL" id="JAQQWI010000019">
    <property type="protein sequence ID" value="KAK7999111.1"/>
    <property type="molecule type" value="Genomic_DNA"/>
</dbReference>
<protein>
    <recommendedName>
        <fullName evidence="1">Heterokaryon incompatibility domain-containing protein</fullName>
    </recommendedName>
</protein>